<dbReference type="OrthoDB" id="3209791at2"/>
<dbReference type="EMBL" id="RBKT01000001">
    <property type="protein sequence ID" value="RKR90910.1"/>
    <property type="molecule type" value="Genomic_DNA"/>
</dbReference>
<accession>A0A495JPI9</accession>
<comment type="caution">
    <text evidence="2">The sequence shown here is derived from an EMBL/GenBank/DDBJ whole genome shotgun (WGS) entry which is preliminary data.</text>
</comment>
<feature type="transmembrane region" description="Helical" evidence="1">
    <location>
        <begin position="166"/>
        <end position="187"/>
    </location>
</feature>
<protein>
    <submittedName>
        <fullName evidence="2">Uncharacterized protein</fullName>
    </submittedName>
</protein>
<feature type="transmembrane region" description="Helical" evidence="1">
    <location>
        <begin position="84"/>
        <end position="106"/>
    </location>
</feature>
<reference evidence="2 3" key="1">
    <citation type="submission" date="2018-10" db="EMBL/GenBank/DDBJ databases">
        <title>Sequencing the genomes of 1000 actinobacteria strains.</title>
        <authorList>
            <person name="Klenk H.-P."/>
        </authorList>
    </citation>
    <scope>NUCLEOTIDE SEQUENCE [LARGE SCALE GENOMIC DNA]</scope>
    <source>
        <strain evidence="2 3">DSM 45175</strain>
    </source>
</reference>
<feature type="transmembrane region" description="Helical" evidence="1">
    <location>
        <begin position="135"/>
        <end position="159"/>
    </location>
</feature>
<dbReference type="Proteomes" id="UP000277671">
    <property type="component" value="Unassembled WGS sequence"/>
</dbReference>
<keyword evidence="1" id="KW-0812">Transmembrane</keyword>
<proteinExistence type="predicted"/>
<gene>
    <name evidence="2" type="ORF">BDK92_5294</name>
</gene>
<dbReference type="RefSeq" id="WP_121159103.1">
    <property type="nucleotide sequence ID" value="NZ_RBKT01000001.1"/>
</dbReference>
<keyword evidence="3" id="KW-1185">Reference proteome</keyword>
<keyword evidence="1" id="KW-1133">Transmembrane helix</keyword>
<keyword evidence="1" id="KW-0472">Membrane</keyword>
<feature type="transmembrane region" description="Helical" evidence="1">
    <location>
        <begin position="12"/>
        <end position="40"/>
    </location>
</feature>
<dbReference type="AlphaFoldDB" id="A0A495JPI9"/>
<sequence>MSRVIAATRIQLISWLALVGWPWGILISSFMINLAVFAVIADEMPNDPTTGGLLSIYVVTMIGAAQAITQFFPFSLGLSLTRRTFYAATSLLLVAESLVFGVLLYLCSLVERATDGWGMSLHFFVMPFMHSDNPLAQIVILTVPFIVLGYIGICAALVLKRWGVGGLYLLSVVLLLLLGLLAVLITWQHWWLAVGRWFADQSPLALFAGWPALLALLLAGAGLLAIRRATA</sequence>
<evidence type="ECO:0000313" key="2">
    <source>
        <dbReference type="EMBL" id="RKR90910.1"/>
    </source>
</evidence>
<organism evidence="2 3">
    <name type="scientific">Micromonospora pisi</name>
    <dbReference type="NCBI Taxonomy" id="589240"/>
    <lineage>
        <taxon>Bacteria</taxon>
        <taxon>Bacillati</taxon>
        <taxon>Actinomycetota</taxon>
        <taxon>Actinomycetes</taxon>
        <taxon>Micromonosporales</taxon>
        <taxon>Micromonosporaceae</taxon>
        <taxon>Micromonospora</taxon>
    </lineage>
</organism>
<name>A0A495JPI9_9ACTN</name>
<feature type="transmembrane region" description="Helical" evidence="1">
    <location>
        <begin position="207"/>
        <end position="226"/>
    </location>
</feature>
<evidence type="ECO:0000313" key="3">
    <source>
        <dbReference type="Proteomes" id="UP000277671"/>
    </source>
</evidence>
<evidence type="ECO:0000256" key="1">
    <source>
        <dbReference type="SAM" id="Phobius"/>
    </source>
</evidence>
<feature type="transmembrane region" description="Helical" evidence="1">
    <location>
        <begin position="52"/>
        <end position="72"/>
    </location>
</feature>